<dbReference type="SUPFAM" id="SSF53098">
    <property type="entry name" value="Ribonuclease H-like"/>
    <property type="match status" value="1"/>
</dbReference>
<gene>
    <name evidence="1" type="ORF">Plil01_000796300</name>
</gene>
<accession>A0A9W6TWE2</accession>
<comment type="caution">
    <text evidence="1">The sequence shown here is derived from an EMBL/GenBank/DDBJ whole genome shotgun (WGS) entry which is preliminary data.</text>
</comment>
<dbReference type="EMBL" id="BSXW01000378">
    <property type="protein sequence ID" value="GMF20504.1"/>
    <property type="molecule type" value="Genomic_DNA"/>
</dbReference>
<protein>
    <submittedName>
        <fullName evidence="1">Unnamed protein product</fullName>
    </submittedName>
</protein>
<name>A0A9W6TWE2_9STRA</name>
<dbReference type="GO" id="GO:0003676">
    <property type="term" value="F:nucleic acid binding"/>
    <property type="evidence" value="ECO:0007669"/>
    <property type="project" value="InterPro"/>
</dbReference>
<sequence>MKLRPCFFIDDFWRLHGMPQDIVSDRDTEFISGFWNQVFEDVGTKLKMTVAYRAQGDGQAEHTNQDAQALMADVYDKGCKEQEFKVGDRMYLSTKNLDTAHTGFPNCRKLDPSGLDRTLSYVGSTSTRMN</sequence>
<organism evidence="1 2">
    <name type="scientific">Phytophthora lilii</name>
    <dbReference type="NCBI Taxonomy" id="2077276"/>
    <lineage>
        <taxon>Eukaryota</taxon>
        <taxon>Sar</taxon>
        <taxon>Stramenopiles</taxon>
        <taxon>Oomycota</taxon>
        <taxon>Peronosporomycetes</taxon>
        <taxon>Peronosporales</taxon>
        <taxon>Peronosporaceae</taxon>
        <taxon>Phytophthora</taxon>
    </lineage>
</organism>
<dbReference type="OrthoDB" id="3227343at2759"/>
<dbReference type="InterPro" id="IPR036397">
    <property type="entry name" value="RNaseH_sf"/>
</dbReference>
<evidence type="ECO:0000313" key="2">
    <source>
        <dbReference type="Proteomes" id="UP001165083"/>
    </source>
</evidence>
<reference evidence="1" key="1">
    <citation type="submission" date="2023-04" db="EMBL/GenBank/DDBJ databases">
        <title>Phytophthora lilii NBRC 32176.</title>
        <authorList>
            <person name="Ichikawa N."/>
            <person name="Sato H."/>
            <person name="Tonouchi N."/>
        </authorList>
    </citation>
    <scope>NUCLEOTIDE SEQUENCE</scope>
    <source>
        <strain evidence="1">NBRC 32176</strain>
    </source>
</reference>
<dbReference type="AlphaFoldDB" id="A0A9W6TWE2"/>
<dbReference type="Gene3D" id="3.30.420.10">
    <property type="entry name" value="Ribonuclease H-like superfamily/Ribonuclease H"/>
    <property type="match status" value="1"/>
</dbReference>
<dbReference type="InterPro" id="IPR012337">
    <property type="entry name" value="RNaseH-like_sf"/>
</dbReference>
<keyword evidence="2" id="KW-1185">Reference proteome</keyword>
<dbReference type="PANTHER" id="PTHR35046">
    <property type="entry name" value="ZINC KNUCKLE (CCHC-TYPE) FAMILY PROTEIN"/>
    <property type="match status" value="1"/>
</dbReference>
<evidence type="ECO:0000313" key="1">
    <source>
        <dbReference type="EMBL" id="GMF20504.1"/>
    </source>
</evidence>
<dbReference type="Proteomes" id="UP001165083">
    <property type="component" value="Unassembled WGS sequence"/>
</dbReference>
<dbReference type="PANTHER" id="PTHR35046:SF18">
    <property type="entry name" value="RNA-DIRECTED DNA POLYMERASE"/>
    <property type="match status" value="1"/>
</dbReference>
<proteinExistence type="predicted"/>